<evidence type="ECO:0000256" key="4">
    <source>
        <dbReference type="ARBA" id="ARBA00022840"/>
    </source>
</evidence>
<keyword evidence="9" id="KW-1185">Reference proteome</keyword>
<dbReference type="EMBL" id="AVQI01000072">
    <property type="protein sequence ID" value="ERJ99780.1"/>
    <property type="molecule type" value="Genomic_DNA"/>
</dbReference>
<keyword evidence="4" id="KW-0067">ATP-binding</keyword>
<evidence type="ECO:0000259" key="5">
    <source>
        <dbReference type="Pfam" id="PF04263"/>
    </source>
</evidence>
<dbReference type="Gene3D" id="3.40.50.10240">
    <property type="entry name" value="Thiamin pyrophosphokinase, catalytic domain"/>
    <property type="match status" value="1"/>
</dbReference>
<comment type="caution">
    <text evidence="6">The sequence shown here is derived from an EMBL/GenBank/DDBJ whole genome shotgun (WGS) entry which is preliminary data.</text>
</comment>
<dbReference type="GO" id="GO:0006772">
    <property type="term" value="P:thiamine metabolic process"/>
    <property type="evidence" value="ECO:0007669"/>
    <property type="project" value="InterPro"/>
</dbReference>
<dbReference type="AlphaFoldDB" id="U1F9Q0"/>
<dbReference type="GO" id="GO:0016301">
    <property type="term" value="F:kinase activity"/>
    <property type="evidence" value="ECO:0007669"/>
    <property type="project" value="UniProtKB-KW"/>
</dbReference>
<dbReference type="STRING" id="1125725.HMPREF1325_0392"/>
<dbReference type="RefSeq" id="WP_021330206.1">
    <property type="nucleotide sequence ID" value="NZ_AUZJ01000029.1"/>
</dbReference>
<dbReference type="Proteomes" id="UP000016412">
    <property type="component" value="Unassembled WGS sequence"/>
</dbReference>
<dbReference type="Pfam" id="PF04263">
    <property type="entry name" value="TPK_catalytic"/>
    <property type="match status" value="1"/>
</dbReference>
<feature type="domain" description="Thiamin pyrophosphokinase catalytic" evidence="5">
    <location>
        <begin position="39"/>
        <end position="165"/>
    </location>
</feature>
<evidence type="ECO:0000313" key="8">
    <source>
        <dbReference type="Proteomes" id="UP000016412"/>
    </source>
</evidence>
<gene>
    <name evidence="7" type="ORF">HMPREF0860_0536</name>
    <name evidence="6" type="ORF">HMPREF1325_0392</name>
</gene>
<dbReference type="OrthoDB" id="9804377at2"/>
<evidence type="ECO:0000256" key="1">
    <source>
        <dbReference type="ARBA" id="ARBA00022679"/>
    </source>
</evidence>
<dbReference type="PATRIC" id="fig|1125725.3.peg.1176"/>
<dbReference type="InterPro" id="IPR007371">
    <property type="entry name" value="TPK_catalytic"/>
</dbReference>
<dbReference type="GO" id="GO:0005524">
    <property type="term" value="F:ATP binding"/>
    <property type="evidence" value="ECO:0007669"/>
    <property type="project" value="UniProtKB-KW"/>
</dbReference>
<proteinExistence type="predicted"/>
<reference evidence="8 9" key="1">
    <citation type="submission" date="2013-08" db="EMBL/GenBank/DDBJ databases">
        <authorList>
            <person name="Durkin A.S."/>
            <person name="Haft D.R."/>
            <person name="McCorrison J."/>
            <person name="Torralba M."/>
            <person name="Gillis M."/>
            <person name="Haft D.H."/>
            <person name="Methe B."/>
            <person name="Sutton G."/>
            <person name="Nelson K.E."/>
        </authorList>
    </citation>
    <scope>NUCLEOTIDE SEQUENCE [LARGE SCALE GENOMIC DNA]</scope>
    <source>
        <strain evidence="7 9">ATCC 35536</strain>
        <strain evidence="6 8">VPI DR56BR1116</strain>
    </source>
</reference>
<protein>
    <submittedName>
        <fullName evidence="6">Thiamin pyrophosphokinase, catalytic domain protein</fullName>
    </submittedName>
</protein>
<dbReference type="PANTHER" id="PTHR41299:SF1">
    <property type="entry name" value="THIAMINE PYROPHOSPHOKINASE"/>
    <property type="match status" value="1"/>
</dbReference>
<dbReference type="PANTHER" id="PTHR41299">
    <property type="entry name" value="THIAMINE PYROPHOSPHOKINASE"/>
    <property type="match status" value="1"/>
</dbReference>
<evidence type="ECO:0000256" key="3">
    <source>
        <dbReference type="ARBA" id="ARBA00022777"/>
    </source>
</evidence>
<dbReference type="InterPro" id="IPR053149">
    <property type="entry name" value="TPK"/>
</dbReference>
<evidence type="ECO:0000313" key="6">
    <source>
        <dbReference type="EMBL" id="ERF60832.1"/>
    </source>
</evidence>
<dbReference type="GO" id="GO:0009229">
    <property type="term" value="P:thiamine diphosphate biosynthetic process"/>
    <property type="evidence" value="ECO:0007669"/>
    <property type="project" value="InterPro"/>
</dbReference>
<dbReference type="GO" id="GO:0004788">
    <property type="term" value="F:thiamine diphosphokinase activity"/>
    <property type="evidence" value="ECO:0007669"/>
    <property type="project" value="InterPro"/>
</dbReference>
<dbReference type="CDD" id="cd07995">
    <property type="entry name" value="TPK"/>
    <property type="match status" value="1"/>
</dbReference>
<accession>U1F9Q0</accession>
<dbReference type="InterPro" id="IPR036759">
    <property type="entry name" value="TPK_catalytic_sf"/>
</dbReference>
<dbReference type="EMBL" id="AUZJ01000029">
    <property type="protein sequence ID" value="ERF60832.1"/>
    <property type="molecule type" value="Genomic_DNA"/>
</dbReference>
<keyword evidence="2" id="KW-0547">Nucleotide-binding</keyword>
<dbReference type="eggNOG" id="COG1564">
    <property type="taxonomic scope" value="Bacteria"/>
</dbReference>
<dbReference type="Proteomes" id="UP000016646">
    <property type="component" value="Unassembled WGS sequence"/>
</dbReference>
<evidence type="ECO:0000256" key="2">
    <source>
        <dbReference type="ARBA" id="ARBA00022741"/>
    </source>
</evidence>
<keyword evidence="3 6" id="KW-0418">Kinase</keyword>
<keyword evidence="1" id="KW-0808">Transferase</keyword>
<sequence length="270" mass="29868">MSDYKFSERKKSIRCTIFTGGDAPEPKAVESYFISHAPDIVIAADSGLDTLKRYADAFKSGEAAHIDLTPDFIVGDFDSISDVKLIDVYGRSDDESPQFGEKRGATRIERFPCDKDFTDTELALDAAFREASLQNAIPFITLIGGGGGRLDHLLAICDSFCSPQHADLWLLPNEAVRLLKSGTACDISDLKRDDIVSVARTASSRTEGKLVSHGLFWENFRREGMPSISNRISENYFTDRKPVTLTACEADFLLILPLSASVTFRPQENR</sequence>
<evidence type="ECO:0000313" key="9">
    <source>
        <dbReference type="Proteomes" id="UP000016646"/>
    </source>
</evidence>
<organism evidence="6 8">
    <name type="scientific">Treponema socranskii subsp. socranskii VPI DR56BR1116 = ATCC 35536</name>
    <dbReference type="NCBI Taxonomy" id="1125725"/>
    <lineage>
        <taxon>Bacteria</taxon>
        <taxon>Pseudomonadati</taxon>
        <taxon>Spirochaetota</taxon>
        <taxon>Spirochaetia</taxon>
        <taxon>Spirochaetales</taxon>
        <taxon>Treponemataceae</taxon>
        <taxon>Treponema</taxon>
    </lineage>
</organism>
<name>U1F9Q0_TRESO</name>
<dbReference type="InterPro" id="IPR006282">
    <property type="entry name" value="Thi_PPkinase"/>
</dbReference>
<dbReference type="SUPFAM" id="SSF63999">
    <property type="entry name" value="Thiamin pyrophosphokinase, catalytic domain"/>
    <property type="match status" value="1"/>
</dbReference>
<evidence type="ECO:0000313" key="7">
    <source>
        <dbReference type="EMBL" id="ERJ99780.1"/>
    </source>
</evidence>